<keyword evidence="3" id="KW-0418">Kinase</keyword>
<evidence type="ECO:0000256" key="1">
    <source>
        <dbReference type="SAM" id="MobiDB-lite"/>
    </source>
</evidence>
<evidence type="ECO:0000259" key="2">
    <source>
        <dbReference type="PROSITE" id="PS50011"/>
    </source>
</evidence>
<dbReference type="PANTHER" id="PTHR38248">
    <property type="entry name" value="FUNK1 6"/>
    <property type="match status" value="1"/>
</dbReference>
<dbReference type="STRING" id="2282107.A0A286UKC5"/>
<evidence type="ECO:0000313" key="3">
    <source>
        <dbReference type="EMBL" id="PAV20018.1"/>
    </source>
</evidence>
<dbReference type="GO" id="GO:0004672">
    <property type="term" value="F:protein kinase activity"/>
    <property type="evidence" value="ECO:0007669"/>
    <property type="project" value="InterPro"/>
</dbReference>
<protein>
    <submittedName>
        <fullName evidence="3">Other 1 kinase</fullName>
    </submittedName>
</protein>
<dbReference type="PROSITE" id="PS50011">
    <property type="entry name" value="PROTEIN_KINASE_DOM"/>
    <property type="match status" value="1"/>
</dbReference>
<dbReference type="OrthoDB" id="5569250at2759"/>
<comment type="caution">
    <text evidence="3">The sequence shown here is derived from an EMBL/GenBank/DDBJ whole genome shotgun (WGS) entry which is preliminary data.</text>
</comment>
<keyword evidence="3" id="KW-0808">Transferase</keyword>
<feature type="domain" description="Protein kinase" evidence="2">
    <location>
        <begin position="1"/>
        <end position="186"/>
    </location>
</feature>
<dbReference type="InParanoid" id="A0A286UKC5"/>
<dbReference type="Pfam" id="PF17667">
    <property type="entry name" value="Pkinase_fungal"/>
    <property type="match status" value="1"/>
</dbReference>
<dbReference type="InterPro" id="IPR000719">
    <property type="entry name" value="Prot_kinase_dom"/>
</dbReference>
<dbReference type="EMBL" id="NBII01000004">
    <property type="protein sequence ID" value="PAV20018.1"/>
    <property type="molecule type" value="Genomic_DNA"/>
</dbReference>
<dbReference type="Proteomes" id="UP000217199">
    <property type="component" value="Unassembled WGS sequence"/>
</dbReference>
<dbReference type="PANTHER" id="PTHR38248:SF2">
    <property type="entry name" value="FUNK1 11"/>
    <property type="match status" value="1"/>
</dbReference>
<feature type="region of interest" description="Disordered" evidence="1">
    <location>
        <begin position="115"/>
        <end position="141"/>
    </location>
</feature>
<evidence type="ECO:0000313" key="4">
    <source>
        <dbReference type="Proteomes" id="UP000217199"/>
    </source>
</evidence>
<reference evidence="3 4" key="1">
    <citation type="journal article" date="2017" name="Mol. Ecol.">
        <title>Comparative and population genomic landscape of Phellinus noxius: A hypervariable fungus causing root rot in trees.</title>
        <authorList>
            <person name="Chung C.L."/>
            <person name="Lee T.J."/>
            <person name="Akiba M."/>
            <person name="Lee H.H."/>
            <person name="Kuo T.H."/>
            <person name="Liu D."/>
            <person name="Ke H.M."/>
            <person name="Yokoi T."/>
            <person name="Roa M.B."/>
            <person name="Lu M.J."/>
            <person name="Chang Y.Y."/>
            <person name="Ann P.J."/>
            <person name="Tsai J.N."/>
            <person name="Chen C.Y."/>
            <person name="Tzean S.S."/>
            <person name="Ota Y."/>
            <person name="Hattori T."/>
            <person name="Sahashi N."/>
            <person name="Liou R.F."/>
            <person name="Kikuchi T."/>
            <person name="Tsai I.J."/>
        </authorList>
    </citation>
    <scope>NUCLEOTIDE SEQUENCE [LARGE SCALE GENOMIC DNA]</scope>
    <source>
        <strain evidence="3 4">FFPRI411160</strain>
    </source>
</reference>
<organism evidence="3 4">
    <name type="scientific">Pyrrhoderma noxium</name>
    <dbReference type="NCBI Taxonomy" id="2282107"/>
    <lineage>
        <taxon>Eukaryota</taxon>
        <taxon>Fungi</taxon>
        <taxon>Dikarya</taxon>
        <taxon>Basidiomycota</taxon>
        <taxon>Agaricomycotina</taxon>
        <taxon>Agaricomycetes</taxon>
        <taxon>Hymenochaetales</taxon>
        <taxon>Hymenochaetaceae</taxon>
        <taxon>Pyrrhoderma</taxon>
    </lineage>
</organism>
<dbReference type="Gene3D" id="1.10.510.10">
    <property type="entry name" value="Transferase(Phosphotransferase) domain 1"/>
    <property type="match status" value="1"/>
</dbReference>
<dbReference type="SUPFAM" id="SSF56112">
    <property type="entry name" value="Protein kinase-like (PK-like)"/>
    <property type="match status" value="1"/>
</dbReference>
<name>A0A286UKC5_9AGAM</name>
<sequence>MSKSRSGSRKYSDCLPLVYRDFEIDDRNKILRGFCEAYNYGGRVLRFIVSERLEAITSLTDLEEFKTAFRDIFHVIHYLAISKDRIIHRDINISNLMCRRLEDGSAQGVLNDWDSASTSHTESESEHTNMRTGTMPFKSRDLHEDPPPVHIERFEYESLFYVLYWICLSYSNEKFLPEEKRHSAFK</sequence>
<dbReference type="AlphaFoldDB" id="A0A286UKC5"/>
<accession>A0A286UKC5</accession>
<dbReference type="GO" id="GO:0005524">
    <property type="term" value="F:ATP binding"/>
    <property type="evidence" value="ECO:0007669"/>
    <property type="project" value="InterPro"/>
</dbReference>
<dbReference type="InterPro" id="IPR040976">
    <property type="entry name" value="Pkinase_fungal"/>
</dbReference>
<dbReference type="InterPro" id="IPR011009">
    <property type="entry name" value="Kinase-like_dom_sf"/>
</dbReference>
<gene>
    <name evidence="3" type="ORF">PNOK_0495200</name>
</gene>
<keyword evidence="4" id="KW-1185">Reference proteome</keyword>
<proteinExistence type="predicted"/>